<reference evidence="7 8" key="1">
    <citation type="submission" date="2024-04" db="EMBL/GenBank/DDBJ databases">
        <title>Novel species of the genus Ideonella isolated from streams.</title>
        <authorList>
            <person name="Lu H."/>
        </authorList>
    </citation>
    <scope>NUCLEOTIDE SEQUENCE [LARGE SCALE GENOMIC DNA]</scope>
    <source>
        <strain evidence="7 8">BYS139W</strain>
    </source>
</reference>
<evidence type="ECO:0000313" key="8">
    <source>
        <dbReference type="Proteomes" id="UP001368500"/>
    </source>
</evidence>
<dbReference type="InterPro" id="IPR005119">
    <property type="entry name" value="LysR_subst-bd"/>
</dbReference>
<dbReference type="RefSeq" id="WP_341374631.1">
    <property type="nucleotide sequence ID" value="NZ_JBBUTF010000011.1"/>
</dbReference>
<keyword evidence="3" id="KW-0238">DNA-binding</keyword>
<dbReference type="InterPro" id="IPR000847">
    <property type="entry name" value="LysR_HTH_N"/>
</dbReference>
<feature type="domain" description="HTH lysR-type" evidence="6">
    <location>
        <begin position="1"/>
        <end position="59"/>
    </location>
</feature>
<dbReference type="SUPFAM" id="SSF53850">
    <property type="entry name" value="Periplasmic binding protein-like II"/>
    <property type="match status" value="1"/>
</dbReference>
<dbReference type="InterPro" id="IPR036388">
    <property type="entry name" value="WH-like_DNA-bd_sf"/>
</dbReference>
<name>A0ABU9BAA7_9BURK</name>
<keyword evidence="2" id="KW-0805">Transcription regulation</keyword>
<dbReference type="Pfam" id="PF00126">
    <property type="entry name" value="HTH_1"/>
    <property type="match status" value="1"/>
</dbReference>
<dbReference type="Gene3D" id="3.40.190.290">
    <property type="match status" value="1"/>
</dbReference>
<accession>A0ABU9BAA7</accession>
<dbReference type="PROSITE" id="PS50931">
    <property type="entry name" value="HTH_LYSR"/>
    <property type="match status" value="1"/>
</dbReference>
<comment type="similarity">
    <text evidence="1">Belongs to the LysR transcriptional regulatory family.</text>
</comment>
<sequence>MDRFQSMAVFAKSVETGSFSAAAEALNLSSQAVGKHVQALESHLGVRLLNRTTRRQHLTEAGGAFYERVKIILAEVAAAEGVAAQSLDTPRGRLRVNAGVSFGAHALARRLPEYLRRHPEVSVDLSLTNRSVDLIDEGFDVVFRVGELSDSGLIARRLAPYRLQLCAAPAYVAAHPPIRHPVELAQHECLGFSYTELRRRWQFQSPEGRVDVAVSGRLMADSGEALLSAARAGLGVLLQPSELVAEDLASGRLVELLPDHPVPTRPLHLLHAPDRRMTPKLRSFIEFATEVFGESVVPAPAGAPARRGRAPLTTAPAAAPPPAASLARPSPAPRPRRG</sequence>
<dbReference type="SUPFAM" id="SSF46785">
    <property type="entry name" value="Winged helix' DNA-binding domain"/>
    <property type="match status" value="1"/>
</dbReference>
<evidence type="ECO:0000256" key="5">
    <source>
        <dbReference type="SAM" id="MobiDB-lite"/>
    </source>
</evidence>
<evidence type="ECO:0000256" key="2">
    <source>
        <dbReference type="ARBA" id="ARBA00023015"/>
    </source>
</evidence>
<dbReference type="InterPro" id="IPR036390">
    <property type="entry name" value="WH_DNA-bd_sf"/>
</dbReference>
<feature type="compositionally biased region" description="Low complexity" evidence="5">
    <location>
        <begin position="300"/>
        <end position="317"/>
    </location>
</feature>
<feature type="region of interest" description="Disordered" evidence="5">
    <location>
        <begin position="300"/>
        <end position="338"/>
    </location>
</feature>
<dbReference type="InterPro" id="IPR058163">
    <property type="entry name" value="LysR-type_TF_proteobact-type"/>
</dbReference>
<comment type="caution">
    <text evidence="7">The sequence shown here is derived from an EMBL/GenBank/DDBJ whole genome shotgun (WGS) entry which is preliminary data.</text>
</comment>
<dbReference type="Pfam" id="PF03466">
    <property type="entry name" value="LysR_substrate"/>
    <property type="match status" value="1"/>
</dbReference>
<gene>
    <name evidence="7" type="ORF">AACH11_12820</name>
</gene>
<evidence type="ECO:0000259" key="6">
    <source>
        <dbReference type="PROSITE" id="PS50931"/>
    </source>
</evidence>
<dbReference type="PANTHER" id="PTHR30537:SF5">
    <property type="entry name" value="HTH-TYPE TRANSCRIPTIONAL ACTIVATOR TTDR-RELATED"/>
    <property type="match status" value="1"/>
</dbReference>
<keyword evidence="8" id="KW-1185">Reference proteome</keyword>
<dbReference type="PRINTS" id="PR00039">
    <property type="entry name" value="HTHLYSR"/>
</dbReference>
<evidence type="ECO:0000313" key="7">
    <source>
        <dbReference type="EMBL" id="MEK8026846.1"/>
    </source>
</evidence>
<evidence type="ECO:0000256" key="4">
    <source>
        <dbReference type="ARBA" id="ARBA00023163"/>
    </source>
</evidence>
<dbReference type="EMBL" id="JBBUTF010000011">
    <property type="protein sequence ID" value="MEK8026846.1"/>
    <property type="molecule type" value="Genomic_DNA"/>
</dbReference>
<proteinExistence type="inferred from homology"/>
<dbReference type="Gene3D" id="1.10.10.10">
    <property type="entry name" value="Winged helix-like DNA-binding domain superfamily/Winged helix DNA-binding domain"/>
    <property type="match status" value="1"/>
</dbReference>
<dbReference type="CDD" id="cd08477">
    <property type="entry name" value="PBP2_CrgA_like_8"/>
    <property type="match status" value="1"/>
</dbReference>
<organism evidence="7 8">
    <name type="scientific">Pseudaquabacterium rugosum</name>
    <dbReference type="NCBI Taxonomy" id="2984194"/>
    <lineage>
        <taxon>Bacteria</taxon>
        <taxon>Pseudomonadati</taxon>
        <taxon>Pseudomonadota</taxon>
        <taxon>Betaproteobacteria</taxon>
        <taxon>Burkholderiales</taxon>
        <taxon>Sphaerotilaceae</taxon>
        <taxon>Pseudaquabacterium</taxon>
    </lineage>
</organism>
<keyword evidence="4" id="KW-0804">Transcription</keyword>
<evidence type="ECO:0000256" key="1">
    <source>
        <dbReference type="ARBA" id="ARBA00009437"/>
    </source>
</evidence>
<protein>
    <submittedName>
        <fullName evidence="7">LysR family transcriptional regulator</fullName>
    </submittedName>
</protein>
<dbReference type="Proteomes" id="UP001368500">
    <property type="component" value="Unassembled WGS sequence"/>
</dbReference>
<evidence type="ECO:0000256" key="3">
    <source>
        <dbReference type="ARBA" id="ARBA00023125"/>
    </source>
</evidence>
<dbReference type="PANTHER" id="PTHR30537">
    <property type="entry name" value="HTH-TYPE TRANSCRIPTIONAL REGULATOR"/>
    <property type="match status" value="1"/>
</dbReference>